<proteinExistence type="inferred from homology"/>
<dbReference type="GeneID" id="67181289"/>
<dbReference type="EMBL" id="CP002209">
    <property type="protein sequence ID" value="ADN75253.1"/>
    <property type="molecule type" value="Genomic_DNA"/>
</dbReference>
<evidence type="ECO:0000256" key="3">
    <source>
        <dbReference type="ARBA" id="ARBA00022989"/>
    </source>
</evidence>
<dbReference type="GO" id="GO:0005886">
    <property type="term" value="C:plasma membrane"/>
    <property type="evidence" value="ECO:0007669"/>
    <property type="project" value="UniProtKB-SubCell"/>
</dbReference>
<evidence type="ECO:0000256" key="8">
    <source>
        <dbReference type="SAM" id="SignalP"/>
    </source>
</evidence>
<evidence type="ECO:0000256" key="6">
    <source>
        <dbReference type="ARBA" id="ARBA00037937"/>
    </source>
</evidence>
<dbReference type="GO" id="GO:0009425">
    <property type="term" value="C:bacterial-type flagellum basal body"/>
    <property type="evidence" value="ECO:0007669"/>
    <property type="project" value="UniProtKB-SubCell"/>
</dbReference>
<dbReference type="Proteomes" id="UP000006683">
    <property type="component" value="Chromosome"/>
</dbReference>
<evidence type="ECO:0000313" key="10">
    <source>
        <dbReference type="Proteomes" id="UP000006683"/>
    </source>
</evidence>
<keyword evidence="2 7" id="KW-0812">Transmembrane</keyword>
<evidence type="ECO:0000256" key="7">
    <source>
        <dbReference type="RuleBase" id="RU362064"/>
    </source>
</evidence>
<keyword evidence="8" id="KW-0732">Signal</keyword>
<dbReference type="Pfam" id="PF04347">
    <property type="entry name" value="FliO"/>
    <property type="match status" value="1"/>
</dbReference>
<dbReference type="STRING" id="550540.Fbal_1044"/>
<evidence type="ECO:0000256" key="4">
    <source>
        <dbReference type="ARBA" id="ARBA00023136"/>
    </source>
</evidence>
<evidence type="ECO:0000313" key="9">
    <source>
        <dbReference type="EMBL" id="ADN75253.1"/>
    </source>
</evidence>
<feature type="chain" id="PRO_5003151662" description="Flagellar protein" evidence="8">
    <location>
        <begin position="21"/>
        <end position="130"/>
    </location>
</feature>
<keyword evidence="3 7" id="KW-1133">Transmembrane helix</keyword>
<dbReference type="AlphaFoldDB" id="E1SUR2"/>
<dbReference type="KEGG" id="fbl:Fbal_1044"/>
<reference evidence="9 10" key="1">
    <citation type="journal article" date="2010" name="Stand. Genomic Sci.">
        <title>Complete genome sequence of Ferrimonas balearica type strain (PAT).</title>
        <authorList>
            <person name="Nolan M."/>
            <person name="Sikorski J."/>
            <person name="Davenport K."/>
            <person name="Lucas S."/>
            <person name="Glavina Del Rio T."/>
            <person name="Tice H."/>
            <person name="Cheng J."/>
            <person name="Goodwin L."/>
            <person name="Pitluck S."/>
            <person name="Liolios K."/>
            <person name="Ivanova N."/>
            <person name="Mavromatis K."/>
            <person name="Ovchinnikova G."/>
            <person name="Pati A."/>
            <person name="Chen A."/>
            <person name="Palaniappan K."/>
            <person name="Land M."/>
            <person name="Hauser L."/>
            <person name="Chang Y."/>
            <person name="Jeffries C."/>
            <person name="Tapia R."/>
            <person name="Brettin T."/>
            <person name="Detter J."/>
            <person name="Han C."/>
            <person name="Yasawong M."/>
            <person name="Rohde M."/>
            <person name="Tindall B."/>
            <person name="Goker M."/>
            <person name="Woyke T."/>
            <person name="Bristow J."/>
            <person name="Eisen J."/>
            <person name="Markowitz V."/>
            <person name="Hugenholtz P."/>
            <person name="Kyrpides N."/>
            <person name="Klenk H."/>
            <person name="Lapidus A."/>
        </authorList>
    </citation>
    <scope>NUCLEOTIDE SEQUENCE [LARGE SCALE GENOMIC DNA]</scope>
    <source>
        <strain evidence="10">DSM 9799 / CCM 4581 / KCTC 23876 / PAT</strain>
    </source>
</reference>
<dbReference type="GO" id="GO:0044781">
    <property type="term" value="P:bacterial-type flagellum organization"/>
    <property type="evidence" value="ECO:0007669"/>
    <property type="project" value="UniProtKB-UniRule"/>
</dbReference>
<feature type="transmembrane region" description="Helical" evidence="7">
    <location>
        <begin position="31"/>
        <end position="52"/>
    </location>
</feature>
<comment type="subcellular location">
    <subcellularLocation>
        <location evidence="7">Cell membrane</location>
    </subcellularLocation>
    <subcellularLocation>
        <location evidence="7">Bacterial flagellum basal body</location>
    </subcellularLocation>
</comment>
<dbReference type="OrthoDB" id="9342590at2"/>
<gene>
    <name evidence="9" type="ordered locus">Fbal_1044</name>
</gene>
<dbReference type="NCBIfam" id="TIGR03500">
    <property type="entry name" value="FliO_TIGR"/>
    <property type="match status" value="1"/>
</dbReference>
<evidence type="ECO:0000256" key="1">
    <source>
        <dbReference type="ARBA" id="ARBA00022475"/>
    </source>
</evidence>
<keyword evidence="9" id="KW-0282">Flagellum</keyword>
<dbReference type="PANTHER" id="PTHR38766:SF1">
    <property type="entry name" value="FLAGELLAR PROTEIN FLIO"/>
    <property type="match status" value="1"/>
</dbReference>
<feature type="signal peptide" evidence="8">
    <location>
        <begin position="1"/>
        <end position="20"/>
    </location>
</feature>
<comment type="similarity">
    <text evidence="6 7">Belongs to the FliO/MopB family.</text>
</comment>
<dbReference type="PANTHER" id="PTHR38766">
    <property type="entry name" value="FLAGELLAR PROTEIN FLIO"/>
    <property type="match status" value="1"/>
</dbReference>
<name>E1SUR2_FERBD</name>
<keyword evidence="5 7" id="KW-0975">Bacterial flagellum</keyword>
<keyword evidence="9" id="KW-0966">Cell projection</keyword>
<keyword evidence="4 7" id="KW-0472">Membrane</keyword>
<accession>E1SUR2</accession>
<evidence type="ECO:0000256" key="5">
    <source>
        <dbReference type="ARBA" id="ARBA00023143"/>
    </source>
</evidence>
<keyword evidence="1 7" id="KW-1003">Cell membrane</keyword>
<dbReference type="InterPro" id="IPR052205">
    <property type="entry name" value="FliO/MopB"/>
</dbReference>
<organism evidence="9 10">
    <name type="scientific">Ferrimonas balearica (strain DSM 9799 / CCM 4581 / KCTC 23876 / PAT)</name>
    <dbReference type="NCBI Taxonomy" id="550540"/>
    <lineage>
        <taxon>Bacteria</taxon>
        <taxon>Pseudomonadati</taxon>
        <taxon>Pseudomonadota</taxon>
        <taxon>Gammaproteobacteria</taxon>
        <taxon>Alteromonadales</taxon>
        <taxon>Ferrimonadaceae</taxon>
        <taxon>Ferrimonas</taxon>
    </lineage>
</organism>
<keyword evidence="10" id="KW-1185">Reference proteome</keyword>
<evidence type="ECO:0000256" key="2">
    <source>
        <dbReference type="ARBA" id="ARBA00022692"/>
    </source>
</evidence>
<dbReference type="eggNOG" id="COG3190">
    <property type="taxonomic scope" value="Bacteria"/>
</dbReference>
<dbReference type="HOGENOM" id="CLU_113213_3_2_6"/>
<sequence length="130" mass="13429">MSARVVMGAALALLSSAVVAAEPVSAGANDQMATMVASLVGVVGLIIVLAVLARRFNLPNSVGGPMKTVAMLPVGTKERVAVIQVGDQQYLVGITGQNVTLLDKLEQPLETAAAPQFASVLAKFNKKRES</sequence>
<dbReference type="InterPro" id="IPR022781">
    <property type="entry name" value="Flagellar_biosynth_FliO"/>
</dbReference>
<protein>
    <recommendedName>
        <fullName evidence="7">Flagellar protein</fullName>
    </recommendedName>
</protein>
<keyword evidence="9" id="KW-0969">Cilium</keyword>
<dbReference type="RefSeq" id="WP_013344559.1">
    <property type="nucleotide sequence ID" value="NC_014541.1"/>
</dbReference>